<feature type="transmembrane region" description="Helical" evidence="3">
    <location>
        <begin position="70"/>
        <end position="89"/>
    </location>
</feature>
<name>A0A6J7AYH0_9ZZZZ</name>
<feature type="transmembrane region" description="Helical" evidence="3">
    <location>
        <begin position="454"/>
        <end position="476"/>
    </location>
</feature>
<dbReference type="CDD" id="cd06427">
    <property type="entry name" value="CESA_like_2"/>
    <property type="match status" value="1"/>
</dbReference>
<reference evidence="5" key="1">
    <citation type="submission" date="2020-05" db="EMBL/GenBank/DDBJ databases">
        <authorList>
            <person name="Chiriac C."/>
            <person name="Salcher M."/>
            <person name="Ghai R."/>
            <person name="Kavagutti S V."/>
        </authorList>
    </citation>
    <scope>NUCLEOTIDE SEQUENCE</scope>
</reference>
<sequence>MNTENATSSSEFFAERERLWRATYGLRMVAPHLSAHNGMTLRQRKAVICAAAVVILGLALAPRVTGIICISAATAVYTAVIAVRLLLIVNSIGHDPAPVEATAFLIPDDALPFASVLVPAYKEPEILRELLGALSELDYPADRLELLLVLEGDDDETIATAREILADDTQGLSRCLRIIEVPPAEPRTKPKALNYAVQLAQGDLITIYDAEDRPHPLQLRAAAYALATGGPDLACVQAQLNYFNPEQNLLTKWFTLEYTMWFTQFLPGLVRLGAPIPLGGTSNHFRREAIMAVGGWDPFNVTEDADLGLRFHRMGYHIGVIESVTLEEANSDAINWIKQRSRWYKGYLQTWLVNLRHPIRTTRALGLRGFVLMNLFVGGTPLLALLNPIFWFLCLLWFTLQPQFVRDLFPAGVLYPAMACWVVGNFLYVYAFVLTAAKRDDVRLTKAAFAIPGYYVLMSFAAYKAFVQLIFAPTYWEKTQHGLDSATKAVIDLRDQVVTTP</sequence>
<evidence type="ECO:0000256" key="3">
    <source>
        <dbReference type="SAM" id="Phobius"/>
    </source>
</evidence>
<feature type="transmembrane region" description="Helical" evidence="3">
    <location>
        <begin position="370"/>
        <end position="393"/>
    </location>
</feature>
<feature type="transmembrane region" description="Helical" evidence="3">
    <location>
        <begin position="413"/>
        <end position="433"/>
    </location>
</feature>
<dbReference type="SUPFAM" id="SSF53448">
    <property type="entry name" value="Nucleotide-diphospho-sugar transferases"/>
    <property type="match status" value="1"/>
</dbReference>
<dbReference type="AlphaFoldDB" id="A0A6J7AYH0"/>
<keyword evidence="3" id="KW-1133">Transmembrane helix</keyword>
<organism evidence="5">
    <name type="scientific">freshwater metagenome</name>
    <dbReference type="NCBI Taxonomy" id="449393"/>
    <lineage>
        <taxon>unclassified sequences</taxon>
        <taxon>metagenomes</taxon>
        <taxon>ecological metagenomes</taxon>
    </lineage>
</organism>
<keyword evidence="3" id="KW-0812">Transmembrane</keyword>
<dbReference type="PANTHER" id="PTHR43630">
    <property type="entry name" value="POLY-BETA-1,6-N-ACETYL-D-GLUCOSAMINE SYNTHASE"/>
    <property type="match status" value="1"/>
</dbReference>
<evidence type="ECO:0000256" key="2">
    <source>
        <dbReference type="ARBA" id="ARBA00022679"/>
    </source>
</evidence>
<gene>
    <name evidence="5" type="ORF">UFOPK3139_03163</name>
</gene>
<keyword evidence="1" id="KW-0328">Glycosyltransferase</keyword>
<dbReference type="EMBL" id="CAFABA010000223">
    <property type="protein sequence ID" value="CAB4836719.1"/>
    <property type="molecule type" value="Genomic_DNA"/>
</dbReference>
<dbReference type="Gene3D" id="3.90.550.10">
    <property type="entry name" value="Spore Coat Polysaccharide Biosynthesis Protein SpsA, Chain A"/>
    <property type="match status" value="1"/>
</dbReference>
<dbReference type="PANTHER" id="PTHR43630:SF1">
    <property type="entry name" value="POLY-BETA-1,6-N-ACETYL-D-GLUCOSAMINE SYNTHASE"/>
    <property type="match status" value="1"/>
</dbReference>
<dbReference type="Pfam" id="PF13632">
    <property type="entry name" value="Glyco_trans_2_3"/>
    <property type="match status" value="1"/>
</dbReference>
<feature type="transmembrane region" description="Helical" evidence="3">
    <location>
        <begin position="46"/>
        <end position="64"/>
    </location>
</feature>
<feature type="domain" description="Glycosyltransferase 2-like" evidence="4">
    <location>
        <begin position="204"/>
        <end position="403"/>
    </location>
</feature>
<evidence type="ECO:0000256" key="1">
    <source>
        <dbReference type="ARBA" id="ARBA00022676"/>
    </source>
</evidence>
<evidence type="ECO:0000259" key="4">
    <source>
        <dbReference type="Pfam" id="PF13632"/>
    </source>
</evidence>
<keyword evidence="2" id="KW-0808">Transferase</keyword>
<dbReference type="InterPro" id="IPR029044">
    <property type="entry name" value="Nucleotide-diphossugar_trans"/>
</dbReference>
<dbReference type="InterPro" id="IPR001173">
    <property type="entry name" value="Glyco_trans_2-like"/>
</dbReference>
<protein>
    <submittedName>
        <fullName evidence="5">Unannotated protein</fullName>
    </submittedName>
</protein>
<keyword evidence="3" id="KW-0472">Membrane</keyword>
<evidence type="ECO:0000313" key="5">
    <source>
        <dbReference type="EMBL" id="CAB4836719.1"/>
    </source>
</evidence>
<accession>A0A6J7AYH0</accession>
<proteinExistence type="predicted"/>
<dbReference type="GO" id="GO:0016757">
    <property type="term" value="F:glycosyltransferase activity"/>
    <property type="evidence" value="ECO:0007669"/>
    <property type="project" value="UniProtKB-KW"/>
</dbReference>